<name>A0ABT0UV46_9ACTN</name>
<proteinExistence type="predicted"/>
<evidence type="ECO:0000313" key="1">
    <source>
        <dbReference type="EMBL" id="MCM2391238.1"/>
    </source>
</evidence>
<sequence length="222" mass="24331">MSSVTAYTGAVFNNGSIRRLLDLAIDCRRTGGPSLEDELARFCRTIRNSPEAEWAIPLATVAALLDLLSEQLDPANPPAVPTGFSEKLNEASGDVDGPEFLGLLAGLIRMQDQEVMPDFESLPMAPWEARLTFPRIRQFSYWVDSGEYDDFEEGLRAGAASEHPHGCHQETSRLAAELQVALLLFPTPEALRTGLGAAIPWASVPILQAILRAIHVHFTEQH</sequence>
<keyword evidence="2" id="KW-1185">Reference proteome</keyword>
<dbReference type="RefSeq" id="WP_250921560.1">
    <property type="nucleotide sequence ID" value="NZ_JAMQAW010000029.1"/>
</dbReference>
<dbReference type="Proteomes" id="UP001431429">
    <property type="component" value="Unassembled WGS sequence"/>
</dbReference>
<protein>
    <submittedName>
        <fullName evidence="1">Uncharacterized protein</fullName>
    </submittedName>
</protein>
<accession>A0ABT0UV46</accession>
<evidence type="ECO:0000313" key="2">
    <source>
        <dbReference type="Proteomes" id="UP001431429"/>
    </source>
</evidence>
<dbReference type="EMBL" id="JAMQAW010000029">
    <property type="protein sequence ID" value="MCM2391238.1"/>
    <property type="molecule type" value="Genomic_DNA"/>
</dbReference>
<comment type="caution">
    <text evidence="1">The sequence shown here is derived from an EMBL/GenBank/DDBJ whole genome shotgun (WGS) entry which is preliminary data.</text>
</comment>
<reference evidence="1" key="1">
    <citation type="submission" date="2022-06" db="EMBL/GenBank/DDBJ databases">
        <title>Genome public.</title>
        <authorList>
            <person name="Sun Q."/>
        </authorList>
    </citation>
    <scope>NUCLEOTIDE SEQUENCE</scope>
    <source>
        <strain evidence="1">CWNU-1</strain>
    </source>
</reference>
<organism evidence="1 2">
    <name type="scientific">Streptomyces albipurpureus</name>
    <dbReference type="NCBI Taxonomy" id="2897419"/>
    <lineage>
        <taxon>Bacteria</taxon>
        <taxon>Bacillati</taxon>
        <taxon>Actinomycetota</taxon>
        <taxon>Actinomycetes</taxon>
        <taxon>Kitasatosporales</taxon>
        <taxon>Streptomycetaceae</taxon>
        <taxon>Streptomyces</taxon>
    </lineage>
</organism>
<gene>
    <name evidence="1" type="ORF">NBG84_23595</name>
</gene>